<dbReference type="Proteomes" id="UP000231134">
    <property type="component" value="Unassembled WGS sequence"/>
</dbReference>
<evidence type="ECO:0000256" key="2">
    <source>
        <dbReference type="ARBA" id="ARBA00022747"/>
    </source>
</evidence>
<dbReference type="InterPro" id="IPR000055">
    <property type="entry name" value="Restrct_endonuc_typeI_TRD"/>
</dbReference>
<dbReference type="PANTHER" id="PTHR30408:SF12">
    <property type="entry name" value="TYPE I RESTRICTION ENZYME MJAVIII SPECIFICITY SUBUNIT"/>
    <property type="match status" value="1"/>
</dbReference>
<dbReference type="GO" id="GO:0003677">
    <property type="term" value="F:DNA binding"/>
    <property type="evidence" value="ECO:0007669"/>
    <property type="project" value="UniProtKB-KW"/>
</dbReference>
<dbReference type="GO" id="GO:0009307">
    <property type="term" value="P:DNA restriction-modification system"/>
    <property type="evidence" value="ECO:0007669"/>
    <property type="project" value="UniProtKB-KW"/>
</dbReference>
<evidence type="ECO:0000259" key="4">
    <source>
        <dbReference type="Pfam" id="PF01420"/>
    </source>
</evidence>
<keyword evidence="6" id="KW-1185">Reference proteome</keyword>
<evidence type="ECO:0000313" key="5">
    <source>
        <dbReference type="EMBL" id="PJJ41710.1"/>
    </source>
</evidence>
<protein>
    <submittedName>
        <fullName evidence="5">Type I restriction modification DNA specificity protein</fullName>
    </submittedName>
</protein>
<dbReference type="Pfam" id="PF01420">
    <property type="entry name" value="Methylase_S"/>
    <property type="match status" value="1"/>
</dbReference>
<dbReference type="InterPro" id="IPR044946">
    <property type="entry name" value="Restrct_endonuc_typeI_TRD_sf"/>
</dbReference>
<dbReference type="InterPro" id="IPR052021">
    <property type="entry name" value="Type-I_RS_S_subunit"/>
</dbReference>
<accession>A0A2M9A7L4</accession>
<proteinExistence type="inferred from homology"/>
<dbReference type="EMBL" id="PGEX01000001">
    <property type="protein sequence ID" value="PJJ41710.1"/>
    <property type="molecule type" value="Genomic_DNA"/>
</dbReference>
<name>A0A2M9A7L4_9BACT</name>
<dbReference type="CDD" id="cd17294">
    <property type="entry name" value="RMtype1_S_MmaC7ORF19P_TRD1-CR1_like"/>
    <property type="match status" value="1"/>
</dbReference>
<feature type="domain" description="Type I restriction modification DNA specificity" evidence="4">
    <location>
        <begin position="1"/>
        <end position="172"/>
    </location>
</feature>
<dbReference type="PANTHER" id="PTHR30408">
    <property type="entry name" value="TYPE-1 RESTRICTION ENZYME ECOKI SPECIFICITY PROTEIN"/>
    <property type="match status" value="1"/>
</dbReference>
<keyword evidence="2" id="KW-0680">Restriction system</keyword>
<dbReference type="OrthoDB" id="9795776at2"/>
<dbReference type="AlphaFoldDB" id="A0A2M9A7L4"/>
<dbReference type="SUPFAM" id="SSF116734">
    <property type="entry name" value="DNA methylase specificity domain"/>
    <property type="match status" value="1"/>
</dbReference>
<dbReference type="RefSeq" id="WP_100425648.1">
    <property type="nucleotide sequence ID" value="NZ_PGEX01000001.1"/>
</dbReference>
<dbReference type="Gene3D" id="3.90.220.20">
    <property type="entry name" value="DNA methylase specificity domains"/>
    <property type="match status" value="1"/>
</dbReference>
<gene>
    <name evidence="5" type="ORF">BGX16_1701</name>
</gene>
<organism evidence="5 6">
    <name type="scientific">Hallerella succinigenes</name>
    <dbReference type="NCBI Taxonomy" id="1896222"/>
    <lineage>
        <taxon>Bacteria</taxon>
        <taxon>Pseudomonadati</taxon>
        <taxon>Fibrobacterota</taxon>
        <taxon>Fibrobacteria</taxon>
        <taxon>Fibrobacterales</taxon>
        <taxon>Fibrobacteraceae</taxon>
        <taxon>Hallerella</taxon>
    </lineage>
</organism>
<keyword evidence="3" id="KW-0238">DNA-binding</keyword>
<evidence type="ECO:0000313" key="6">
    <source>
        <dbReference type="Proteomes" id="UP000231134"/>
    </source>
</evidence>
<reference evidence="5 6" key="1">
    <citation type="submission" date="2017-11" db="EMBL/GenBank/DDBJ databases">
        <title>Animal gut microbial communities from fecal samples from Wisconsin, USA.</title>
        <authorList>
            <person name="Neumann A."/>
        </authorList>
    </citation>
    <scope>NUCLEOTIDE SEQUENCE [LARGE SCALE GENOMIC DNA]</scope>
    <source>
        <strain evidence="5 6">UWS3</strain>
    </source>
</reference>
<evidence type="ECO:0000256" key="1">
    <source>
        <dbReference type="ARBA" id="ARBA00010923"/>
    </source>
</evidence>
<comment type="caution">
    <text evidence="5">The sequence shown here is derived from an EMBL/GenBank/DDBJ whole genome shotgun (WGS) entry which is preliminary data.</text>
</comment>
<comment type="similarity">
    <text evidence="1">Belongs to the type-I restriction system S methylase family.</text>
</comment>
<sequence length="206" mass="22885">MTLGEICKNICSGGTPLKGNSEFYENGTIPWLRTQEVVFNEITKTECFITETAVKKTSAKWIPANCVIVAISGASAGRCAINKIPLTTNQHCLNMEINSNVAHYKYVFYCVQNQYNELLDKKEGARGDLNASRIKSLKIPVPSLSVQERIVNVLDNFDAICSDLNIGLPAEIDARKKQYEYYRDLLLNFDPLGTVLAQASKQASNN</sequence>
<evidence type="ECO:0000256" key="3">
    <source>
        <dbReference type="ARBA" id="ARBA00023125"/>
    </source>
</evidence>